<evidence type="ECO:0000313" key="2">
    <source>
        <dbReference type="EMBL" id="MDJ1185908.1"/>
    </source>
</evidence>
<protein>
    <submittedName>
        <fullName evidence="2">Uncharacterized protein</fullName>
    </submittedName>
</protein>
<dbReference type="Proteomes" id="UP001232992">
    <property type="component" value="Unassembled WGS sequence"/>
</dbReference>
<reference evidence="2 3" key="1">
    <citation type="submission" date="2023-01" db="EMBL/GenBank/DDBJ databases">
        <title>Novel diversity within Roseofilum (Cyanobacteria; Desertifilaceae) from marine benthic mats with descriptions of four novel species.</title>
        <authorList>
            <person name="Wang Y."/>
            <person name="Berthold D.E."/>
            <person name="Hu J."/>
            <person name="Lefler F.W."/>
            <person name="Laughinghouse H.D. IV."/>
        </authorList>
    </citation>
    <scope>NUCLEOTIDE SEQUENCE [LARGE SCALE GENOMIC DNA]</scope>
    <source>
        <strain evidence="2 3">BLCC-M143</strain>
    </source>
</reference>
<accession>A0ABT7C369</accession>
<dbReference type="RefSeq" id="WP_283760543.1">
    <property type="nucleotide sequence ID" value="NZ_JAQOSQ010000063.1"/>
</dbReference>
<proteinExistence type="predicted"/>
<name>A0ABT7C369_9CYAN</name>
<feature type="chain" id="PRO_5047020491" evidence="1">
    <location>
        <begin position="22"/>
        <end position="263"/>
    </location>
</feature>
<comment type="caution">
    <text evidence="2">The sequence shown here is derived from an EMBL/GenBank/DDBJ whole genome shotgun (WGS) entry which is preliminary data.</text>
</comment>
<gene>
    <name evidence="2" type="ORF">PMH09_22270</name>
</gene>
<dbReference type="EMBL" id="JAQOSQ010000063">
    <property type="protein sequence ID" value="MDJ1185908.1"/>
    <property type="molecule type" value="Genomic_DNA"/>
</dbReference>
<feature type="signal peptide" evidence="1">
    <location>
        <begin position="1"/>
        <end position="21"/>
    </location>
</feature>
<evidence type="ECO:0000256" key="1">
    <source>
        <dbReference type="SAM" id="SignalP"/>
    </source>
</evidence>
<keyword evidence="1" id="KW-0732">Signal</keyword>
<sequence>MKISTAALIKFSLLTAVTAMAGTATILTKPSYGIQIHFDEPVAGLAGGGKITDQYYQDYGITFSTPENHAKKNFGLVLYDTNCKKGNANAANNQFSASCTGGDEDLATGRGKYGRHEYDTEAQGNVLIIQENGDYSDPDDTKTNAKTNLANGDRVSVSSVFIDFATADTNSNRFYENGITLKTFEFLDLDEEVLSGKKLEFNFEYLDGSTFTIDNNNYSDYIVQQILSEDWDGNKLRGDNSLRKYSFQNDDGTFDSIKQVHVS</sequence>
<evidence type="ECO:0000313" key="3">
    <source>
        <dbReference type="Proteomes" id="UP001232992"/>
    </source>
</evidence>
<organism evidence="2 3">
    <name type="scientific">Roseofilum casamattae BLCC-M143</name>
    <dbReference type="NCBI Taxonomy" id="3022442"/>
    <lineage>
        <taxon>Bacteria</taxon>
        <taxon>Bacillati</taxon>
        <taxon>Cyanobacteriota</taxon>
        <taxon>Cyanophyceae</taxon>
        <taxon>Desertifilales</taxon>
        <taxon>Desertifilaceae</taxon>
        <taxon>Roseofilum</taxon>
        <taxon>Roseofilum casamattae</taxon>
    </lineage>
</organism>
<keyword evidence="3" id="KW-1185">Reference proteome</keyword>